<proteinExistence type="predicted"/>
<gene>
    <name evidence="1" type="ORF">F3S47_07990</name>
</gene>
<dbReference type="Proteomes" id="UP000326554">
    <property type="component" value="Unassembled WGS sequence"/>
</dbReference>
<protein>
    <submittedName>
        <fullName evidence="1">Uncharacterized protein</fullName>
    </submittedName>
</protein>
<keyword evidence="2" id="KW-1185">Reference proteome</keyword>
<organism evidence="1 2">
    <name type="scientific">Histidinibacterium aquaticum</name>
    <dbReference type="NCBI Taxonomy" id="2613962"/>
    <lineage>
        <taxon>Bacteria</taxon>
        <taxon>Pseudomonadati</taxon>
        <taxon>Pseudomonadota</taxon>
        <taxon>Alphaproteobacteria</taxon>
        <taxon>Rhodobacterales</taxon>
        <taxon>Paracoccaceae</taxon>
        <taxon>Histidinibacterium</taxon>
    </lineage>
</organism>
<evidence type="ECO:0000313" key="1">
    <source>
        <dbReference type="EMBL" id="KAA9009184.1"/>
    </source>
</evidence>
<dbReference type="EMBL" id="VYQE01000002">
    <property type="protein sequence ID" value="KAA9009184.1"/>
    <property type="molecule type" value="Genomic_DNA"/>
</dbReference>
<dbReference type="RefSeq" id="WP_150444717.1">
    <property type="nucleotide sequence ID" value="NZ_VYQE01000002.1"/>
</dbReference>
<sequence>MEHILPKELERGPVLLVIGPALAEGRDPGALDGFHFCDFTDLDAGVIEGATPEIVISPLFGPNFDAMELARKLNGLGYSGSYRALSEELPRTDLIKREVRAAAPGIDFDILPVSALFNL</sequence>
<comment type="caution">
    <text evidence="1">The sequence shown here is derived from an EMBL/GenBank/DDBJ whole genome shotgun (WGS) entry which is preliminary data.</text>
</comment>
<name>A0A5J5GNS4_9RHOB</name>
<accession>A0A5J5GNS4</accession>
<evidence type="ECO:0000313" key="2">
    <source>
        <dbReference type="Proteomes" id="UP000326554"/>
    </source>
</evidence>
<dbReference type="AlphaFoldDB" id="A0A5J5GNS4"/>
<reference evidence="1 2" key="1">
    <citation type="submission" date="2019-09" db="EMBL/GenBank/DDBJ databases">
        <authorList>
            <person name="Park J.-S."/>
            <person name="Choi H.-J."/>
        </authorList>
    </citation>
    <scope>NUCLEOTIDE SEQUENCE [LARGE SCALE GENOMIC DNA]</scope>
    <source>
        <strain evidence="1 2">176SS1-4</strain>
    </source>
</reference>